<proteinExistence type="predicted"/>
<dbReference type="EMBL" id="CM001377">
    <property type="protein sequence ID" value="EHM09567.1"/>
    <property type="molecule type" value="Genomic_DNA"/>
</dbReference>
<evidence type="ECO:0000256" key="9">
    <source>
        <dbReference type="NCBIfam" id="TIGR00190"/>
    </source>
</evidence>
<dbReference type="GO" id="GO:0009228">
    <property type="term" value="P:thiamine biosynthetic process"/>
    <property type="evidence" value="ECO:0007669"/>
    <property type="project" value="UniProtKB-UniRule"/>
</dbReference>
<keyword evidence="2" id="KW-0004">4Fe-4S</keyword>
<evidence type="ECO:0000256" key="5">
    <source>
        <dbReference type="ARBA" id="ARBA00022833"/>
    </source>
</evidence>
<accession>H0UPM0</accession>
<keyword evidence="7" id="KW-0411">Iron-sulfur</keyword>
<dbReference type="InterPro" id="IPR038521">
    <property type="entry name" value="ThiC/Bza_core_dom"/>
</dbReference>
<evidence type="ECO:0000256" key="2">
    <source>
        <dbReference type="ARBA" id="ARBA00022485"/>
    </source>
</evidence>
<dbReference type="eggNOG" id="COG0422">
    <property type="taxonomic scope" value="Bacteria"/>
</dbReference>
<dbReference type="SFLD" id="SFLDS00113">
    <property type="entry name" value="Radical_SAM_Phosphomethylpyrim"/>
    <property type="match status" value="1"/>
</dbReference>
<evidence type="ECO:0000256" key="7">
    <source>
        <dbReference type="ARBA" id="ARBA00023014"/>
    </source>
</evidence>
<dbReference type="SFLD" id="SFLDF00407">
    <property type="entry name" value="phosphomethylpyrimidine_syntha"/>
    <property type="match status" value="1"/>
</dbReference>
<evidence type="ECO:0000256" key="4">
    <source>
        <dbReference type="ARBA" id="ARBA00022723"/>
    </source>
</evidence>
<organism evidence="10 11">
    <name type="scientific">Thermanaerovibrio velox DSM 12556</name>
    <dbReference type="NCBI Taxonomy" id="926567"/>
    <lineage>
        <taxon>Bacteria</taxon>
        <taxon>Thermotogati</taxon>
        <taxon>Synergistota</taxon>
        <taxon>Synergistia</taxon>
        <taxon>Synergistales</taxon>
        <taxon>Synergistaceae</taxon>
        <taxon>Thermanaerovibrio</taxon>
    </lineage>
</organism>
<dbReference type="NCBIfam" id="NF009895">
    <property type="entry name" value="PRK13352.1"/>
    <property type="match status" value="1"/>
</dbReference>
<dbReference type="Gene3D" id="3.20.20.540">
    <property type="entry name" value="Radical SAM ThiC family, central domain"/>
    <property type="match status" value="1"/>
</dbReference>
<dbReference type="SFLD" id="SFLDG01114">
    <property type="entry name" value="phosphomethylpyrimidine_syntha"/>
    <property type="match status" value="1"/>
</dbReference>
<comment type="cofactor">
    <cofactor evidence="1">
        <name>[4Fe-4S] cluster</name>
        <dbReference type="ChEBI" id="CHEBI:49883"/>
    </cofactor>
</comment>
<dbReference type="GO" id="GO:0051539">
    <property type="term" value="F:4 iron, 4 sulfur cluster binding"/>
    <property type="evidence" value="ECO:0007669"/>
    <property type="project" value="UniProtKB-KW"/>
</dbReference>
<dbReference type="GO" id="GO:0046872">
    <property type="term" value="F:metal ion binding"/>
    <property type="evidence" value="ECO:0007669"/>
    <property type="project" value="UniProtKB-KW"/>
</dbReference>
<evidence type="ECO:0000256" key="1">
    <source>
        <dbReference type="ARBA" id="ARBA00001966"/>
    </source>
</evidence>
<evidence type="ECO:0000256" key="3">
    <source>
        <dbReference type="ARBA" id="ARBA00022691"/>
    </source>
</evidence>
<dbReference type="AlphaFoldDB" id="H0UPM0"/>
<dbReference type="RefSeq" id="WP_006583061.1">
    <property type="nucleotide sequence ID" value="NZ_CM001377.1"/>
</dbReference>
<dbReference type="PANTHER" id="PTHR30557">
    <property type="entry name" value="THIAMINE BIOSYNTHESIS PROTEIN THIC"/>
    <property type="match status" value="1"/>
</dbReference>
<dbReference type="NCBIfam" id="TIGR00190">
    <property type="entry name" value="thiC"/>
    <property type="match status" value="1"/>
</dbReference>
<dbReference type="EC" id="4.1.99.17" evidence="9"/>
<evidence type="ECO:0000313" key="11">
    <source>
        <dbReference type="Proteomes" id="UP000005730"/>
    </source>
</evidence>
<dbReference type="InterPro" id="IPR002817">
    <property type="entry name" value="ThiC/BzaA/B"/>
</dbReference>
<keyword evidence="11" id="KW-1185">Reference proteome</keyword>
<keyword evidence="6" id="KW-0408">Iron</keyword>
<dbReference type="Proteomes" id="UP000005730">
    <property type="component" value="Chromosome"/>
</dbReference>
<dbReference type="PANTHER" id="PTHR30557:SF1">
    <property type="entry name" value="PHOSPHOMETHYLPYRIMIDINE SYNTHASE, CHLOROPLASTIC"/>
    <property type="match status" value="1"/>
</dbReference>
<keyword evidence="5" id="KW-0862">Zinc</keyword>
<gene>
    <name evidence="10" type="ORF">TheveDRAFT_0403</name>
</gene>
<reference evidence="10 11" key="1">
    <citation type="submission" date="2011-10" db="EMBL/GenBank/DDBJ databases">
        <title>The Noncontiguous Finished genome of Thermanaerovibrio velox DSM 12556.</title>
        <authorList>
            <consortium name="US DOE Joint Genome Institute (JGI-PGF)"/>
            <person name="Lucas S."/>
            <person name="Copeland A."/>
            <person name="Lapidus A."/>
            <person name="Glavina del Rio T."/>
            <person name="Dalin E."/>
            <person name="Tice H."/>
            <person name="Bruce D."/>
            <person name="Goodwin L."/>
            <person name="Pitluck S."/>
            <person name="Peters L."/>
            <person name="Mikhailova N."/>
            <person name="Teshima H."/>
            <person name="Kyrpides N."/>
            <person name="Mavromatis K."/>
            <person name="Ivanova N."/>
            <person name="Markowitz V."/>
            <person name="Cheng J.-F."/>
            <person name="Hugenholtz P."/>
            <person name="Woyke T."/>
            <person name="Wu D."/>
            <person name="Spring S."/>
            <person name="Brambilla E.-M."/>
            <person name="Klenk H.-P."/>
            <person name="Eisen J.A."/>
        </authorList>
    </citation>
    <scope>NUCLEOTIDE SEQUENCE [LARGE SCALE GENOMIC DNA]</scope>
    <source>
        <strain evidence="10 11">DSM 12556</strain>
    </source>
</reference>
<keyword evidence="4" id="KW-0479">Metal-binding</keyword>
<evidence type="ECO:0000313" key="10">
    <source>
        <dbReference type="EMBL" id="EHM09567.1"/>
    </source>
</evidence>
<evidence type="ECO:0000256" key="6">
    <source>
        <dbReference type="ARBA" id="ARBA00023004"/>
    </source>
</evidence>
<keyword evidence="8" id="KW-0456">Lyase</keyword>
<evidence type="ECO:0000256" key="8">
    <source>
        <dbReference type="ARBA" id="ARBA00023239"/>
    </source>
</evidence>
<dbReference type="STRING" id="926567.TheveDRAFT_0403"/>
<dbReference type="HOGENOM" id="CLU_013181_2_2_0"/>
<sequence>MSRTIMEMASLGETCREVQLVSRDEGVEEQELMRLIAQGLCVIPRSLTKPKDRPVGIGQGLRTKVNANIGTSKGMSSVEEELKKLEGAVSAGAHTVMDLSTGDDAQEVLEAVLDRSQVPVGTVPLYFAAVRCRLQGRKVVDMTVDEMFHAVELHGRMGVDFVTVHTGLTRNALHHLTSQGRVTNIVSRGGSILAAWMIHNDRENPFAEDFDRLLEIARRWDMTLSLGDGLRPGSGSDATDRAQVAELLELGRQVKMCREAKVQAMVEGPGHVPLGQIRTNVELQKRLCQGAPFYVLGPLVTDSAPGMDHLVGAIGGAVAASAGADFLCYVTPKEHLGFPSLEDVVEGVRASLVAAHVGDMEKGIPWALERDRIMSEARGAMDWEAQRKAALTPWAFQQDPHRSQEGCAMCGPLCAMRIAREAIASWKKV</sequence>
<dbReference type="GO" id="GO:0070284">
    <property type="term" value="F:phosphomethylpyrimidine synthase activity"/>
    <property type="evidence" value="ECO:0007669"/>
    <property type="project" value="UniProtKB-EC"/>
</dbReference>
<protein>
    <recommendedName>
        <fullName evidence="9">Phosphomethylpyrimidine synthase</fullName>
        <ecNumber evidence="9">4.1.99.17</ecNumber>
    </recommendedName>
</protein>
<dbReference type="Pfam" id="PF01964">
    <property type="entry name" value="ThiC_Rad_SAM"/>
    <property type="match status" value="1"/>
</dbReference>
<name>H0UPM0_9BACT</name>
<keyword evidence="3" id="KW-0949">S-adenosyl-L-methionine</keyword>